<keyword evidence="4" id="KW-1185">Reference proteome</keyword>
<keyword evidence="1" id="KW-1133">Transmembrane helix</keyword>
<name>A0A842HY53_9SPHN</name>
<dbReference type="EMBL" id="JACJVJ010000001">
    <property type="protein sequence ID" value="MBC2777259.1"/>
    <property type="molecule type" value="Genomic_DNA"/>
</dbReference>
<accession>A0A842HY53</accession>
<keyword evidence="1" id="KW-0472">Membrane</keyword>
<organism evidence="3 4">
    <name type="scientific">Parasphingopyxis marina</name>
    <dbReference type="NCBI Taxonomy" id="2761622"/>
    <lineage>
        <taxon>Bacteria</taxon>
        <taxon>Pseudomonadati</taxon>
        <taxon>Pseudomonadota</taxon>
        <taxon>Alphaproteobacteria</taxon>
        <taxon>Sphingomonadales</taxon>
        <taxon>Sphingomonadaceae</taxon>
        <taxon>Parasphingopyxis</taxon>
    </lineage>
</organism>
<gene>
    <name evidence="3" type="ORF">H6P80_06460</name>
</gene>
<dbReference type="Pfam" id="PF05569">
    <property type="entry name" value="Peptidase_M56"/>
    <property type="match status" value="1"/>
</dbReference>
<evidence type="ECO:0000313" key="4">
    <source>
        <dbReference type="Proteomes" id="UP000564378"/>
    </source>
</evidence>
<dbReference type="CDD" id="cd07341">
    <property type="entry name" value="M56_BlaR1_MecR1_like"/>
    <property type="match status" value="1"/>
</dbReference>
<dbReference type="InterPro" id="IPR052173">
    <property type="entry name" value="Beta-lactam_resp_regulator"/>
</dbReference>
<sequence>MTEWIFDTLLWTTILMALVMALRAPVARLFGAKIAYALWVLPAARLFMPPMIEEIVVPAPVAHPVAAPVTSMAPEIVASVQAIEAAGPNWAAIGISLWLGGAALLFLWRIGAYLQDCSEILGDAREIEIIGDIRLVEAFGVRGPLAFGLFRKYVAVPATFFRDFSDRERELALAHEVSHHRSGDLFVNFAAFVILCLHWFNPVAWYAWRAFRFDQEAACDARILASTQEEDHPIYGRAVAKAASGRPLMFASALDSTNSLKKRLKTMTMNDKSKFRRIAGIAAIGTGLALALPLTATVSYAITQEPSAEEREMVEIDPDADINATLEFEGDDGTERYVRAIQRSEESGDGEARRHGISREEILADMPSEAELRAMIPSREELRAMIPDINIEEGCDGSGEMVRDLSSSDGRSVHLIICREAMADVRGAALEGLREARAEIASDRELSGSLRAEVLAELDASIAELARETR</sequence>
<feature type="transmembrane region" description="Helical" evidence="1">
    <location>
        <begin position="278"/>
        <end position="303"/>
    </location>
</feature>
<evidence type="ECO:0000259" key="2">
    <source>
        <dbReference type="Pfam" id="PF05569"/>
    </source>
</evidence>
<feature type="transmembrane region" description="Helical" evidence="1">
    <location>
        <begin position="185"/>
        <end position="208"/>
    </location>
</feature>
<keyword evidence="1" id="KW-0812">Transmembrane</keyword>
<evidence type="ECO:0000256" key="1">
    <source>
        <dbReference type="SAM" id="Phobius"/>
    </source>
</evidence>
<reference evidence="3 4" key="1">
    <citation type="submission" date="2020-08" db="EMBL/GenBank/DDBJ databases">
        <title>Draft genome sequence of Parasphingopyxis sp. GrpM-11.</title>
        <authorList>
            <person name="Oh J."/>
            <person name="Roh D.-H."/>
        </authorList>
    </citation>
    <scope>NUCLEOTIDE SEQUENCE [LARGE SCALE GENOMIC DNA]</scope>
    <source>
        <strain evidence="3 4">GrpM-11</strain>
    </source>
</reference>
<dbReference type="InterPro" id="IPR008756">
    <property type="entry name" value="Peptidase_M56"/>
</dbReference>
<dbReference type="RefSeq" id="WP_185800480.1">
    <property type="nucleotide sequence ID" value="NZ_JACJVJ010000001.1"/>
</dbReference>
<proteinExistence type="predicted"/>
<feature type="domain" description="Peptidase M56" evidence="2">
    <location>
        <begin position="8"/>
        <end position="266"/>
    </location>
</feature>
<dbReference type="PANTHER" id="PTHR34978:SF3">
    <property type="entry name" value="SLR0241 PROTEIN"/>
    <property type="match status" value="1"/>
</dbReference>
<dbReference type="PANTHER" id="PTHR34978">
    <property type="entry name" value="POSSIBLE SENSOR-TRANSDUCER PROTEIN BLAR"/>
    <property type="match status" value="1"/>
</dbReference>
<feature type="transmembrane region" description="Helical" evidence="1">
    <location>
        <begin position="90"/>
        <end position="108"/>
    </location>
</feature>
<dbReference type="Proteomes" id="UP000564378">
    <property type="component" value="Unassembled WGS sequence"/>
</dbReference>
<dbReference type="AlphaFoldDB" id="A0A842HY53"/>
<comment type="caution">
    <text evidence="3">The sequence shown here is derived from an EMBL/GenBank/DDBJ whole genome shotgun (WGS) entry which is preliminary data.</text>
</comment>
<evidence type="ECO:0000313" key="3">
    <source>
        <dbReference type="EMBL" id="MBC2777259.1"/>
    </source>
</evidence>
<protein>
    <recommendedName>
        <fullName evidence="2">Peptidase M56 domain-containing protein</fullName>
    </recommendedName>
</protein>